<keyword evidence="6" id="KW-0732">Signal</keyword>
<keyword evidence="9" id="KW-1185">Reference proteome</keyword>
<evidence type="ECO:0000256" key="5">
    <source>
        <dbReference type="PROSITE-ProRule" id="PRU00043"/>
    </source>
</evidence>
<reference evidence="8 9" key="1">
    <citation type="submission" date="2018-04" db="EMBL/GenBank/DDBJ databases">
        <title>The genome of golden apple snail Pomacea canaliculata provides insight into stress tolerance and invasive adaptation.</title>
        <authorList>
            <person name="Liu C."/>
            <person name="Liu B."/>
            <person name="Ren Y."/>
            <person name="Zhang Y."/>
            <person name="Wang H."/>
            <person name="Li S."/>
            <person name="Jiang F."/>
            <person name="Yin L."/>
            <person name="Zhang G."/>
            <person name="Qian W."/>
            <person name="Fan W."/>
        </authorList>
    </citation>
    <scope>NUCLEOTIDE SEQUENCE [LARGE SCALE GENOMIC DNA]</scope>
    <source>
        <strain evidence="8">SZHN2017</strain>
        <tissue evidence="8">Muscle</tissue>
    </source>
</reference>
<proteinExistence type="predicted"/>
<dbReference type="PANTHER" id="PTHR24027:SF438">
    <property type="entry name" value="CADHERIN 23"/>
    <property type="match status" value="1"/>
</dbReference>
<dbReference type="GO" id="GO:0008013">
    <property type="term" value="F:beta-catenin binding"/>
    <property type="evidence" value="ECO:0007669"/>
    <property type="project" value="TreeGrafter"/>
</dbReference>
<dbReference type="CDD" id="cd11304">
    <property type="entry name" value="Cadherin_repeat"/>
    <property type="match status" value="2"/>
</dbReference>
<evidence type="ECO:0000256" key="6">
    <source>
        <dbReference type="SAM" id="SignalP"/>
    </source>
</evidence>
<evidence type="ECO:0000313" key="8">
    <source>
        <dbReference type="EMBL" id="PVD31790.1"/>
    </source>
</evidence>
<dbReference type="GO" id="GO:0016342">
    <property type="term" value="C:catenin complex"/>
    <property type="evidence" value="ECO:0007669"/>
    <property type="project" value="TreeGrafter"/>
</dbReference>
<organism evidence="8 9">
    <name type="scientific">Pomacea canaliculata</name>
    <name type="common">Golden apple snail</name>
    <dbReference type="NCBI Taxonomy" id="400727"/>
    <lineage>
        <taxon>Eukaryota</taxon>
        <taxon>Metazoa</taxon>
        <taxon>Spiralia</taxon>
        <taxon>Lophotrochozoa</taxon>
        <taxon>Mollusca</taxon>
        <taxon>Gastropoda</taxon>
        <taxon>Caenogastropoda</taxon>
        <taxon>Architaenioglossa</taxon>
        <taxon>Ampullarioidea</taxon>
        <taxon>Ampullariidae</taxon>
        <taxon>Pomacea</taxon>
    </lineage>
</organism>
<keyword evidence="4" id="KW-0472">Membrane</keyword>
<dbReference type="EMBL" id="PZQS01000004">
    <property type="protein sequence ID" value="PVD31790.1"/>
    <property type="molecule type" value="Genomic_DNA"/>
</dbReference>
<evidence type="ECO:0000256" key="3">
    <source>
        <dbReference type="ARBA" id="ARBA00022837"/>
    </source>
</evidence>
<dbReference type="GO" id="GO:0007156">
    <property type="term" value="P:homophilic cell adhesion via plasma membrane adhesion molecules"/>
    <property type="evidence" value="ECO:0007669"/>
    <property type="project" value="InterPro"/>
</dbReference>
<feature type="chain" id="PRO_5015575564" description="Cadherin domain-containing protein" evidence="6">
    <location>
        <begin position="24"/>
        <end position="388"/>
    </location>
</feature>
<keyword evidence="3 5" id="KW-0106">Calcium</keyword>
<dbReference type="GO" id="GO:0016477">
    <property type="term" value="P:cell migration"/>
    <property type="evidence" value="ECO:0007669"/>
    <property type="project" value="TreeGrafter"/>
</dbReference>
<feature type="signal peptide" evidence="6">
    <location>
        <begin position="1"/>
        <end position="23"/>
    </location>
</feature>
<protein>
    <recommendedName>
        <fullName evidence="7">Cadherin domain-containing protein</fullName>
    </recommendedName>
</protein>
<dbReference type="SMART" id="SM00112">
    <property type="entry name" value="CA"/>
    <property type="match status" value="2"/>
</dbReference>
<dbReference type="PROSITE" id="PS50268">
    <property type="entry name" value="CADHERIN_2"/>
    <property type="match status" value="2"/>
</dbReference>
<sequence length="388" mass="41900">MAVVLDLLILTLALQTLQSPATAMPEFDASKPSVVTLYEKETTVTTLSTENCTDPGNSPTVSLTSVTPTTPCGQICFQVLPCGTEWCVYFFPSMGTLDYRKASAYYVTVTCTANGSSVNKTINVRLTPNTPPIFNPDVSFQTTTLTNTKNVKAGTKIFTVGAVDDNNDTIIYTMTSEPQSSNFQIGSGTGVITAVHDLSSQCSNSITLHVYISDGVNPRVGPQDIVVTLSDPNASPDITNLDRSVQVLESKAVGDSIMTFTPTDEATKQLTYTLSADPPSNLAFFDTSGQDIVVKSTLNYETVATRTTNLTVVAQDASGCTSQPHYLYVTVTDVNEMPQLYPKNAVYTTYEGSVSQSVRSAPSRQVTETVREDLYCDVLRADNKEEIH</sequence>
<dbReference type="Proteomes" id="UP000245119">
    <property type="component" value="Linkage Group LG4"/>
</dbReference>
<dbReference type="AlphaFoldDB" id="A0A2T7PEE1"/>
<gene>
    <name evidence="8" type="ORF">C0Q70_07208</name>
</gene>
<feature type="domain" description="Cadherin" evidence="7">
    <location>
        <begin position="139"/>
        <end position="238"/>
    </location>
</feature>
<dbReference type="InterPro" id="IPR039808">
    <property type="entry name" value="Cadherin"/>
</dbReference>
<evidence type="ECO:0000256" key="2">
    <source>
        <dbReference type="ARBA" id="ARBA00022737"/>
    </source>
</evidence>
<keyword evidence="2" id="KW-0677">Repeat</keyword>
<evidence type="ECO:0000256" key="1">
    <source>
        <dbReference type="ARBA" id="ARBA00004370"/>
    </source>
</evidence>
<dbReference type="InterPro" id="IPR002126">
    <property type="entry name" value="Cadherin-like_dom"/>
</dbReference>
<name>A0A2T7PEE1_POMCA</name>
<evidence type="ECO:0000256" key="4">
    <source>
        <dbReference type="ARBA" id="ARBA00023136"/>
    </source>
</evidence>
<evidence type="ECO:0000313" key="9">
    <source>
        <dbReference type="Proteomes" id="UP000245119"/>
    </source>
</evidence>
<dbReference type="GO" id="GO:0045296">
    <property type="term" value="F:cadherin binding"/>
    <property type="evidence" value="ECO:0007669"/>
    <property type="project" value="TreeGrafter"/>
</dbReference>
<comment type="caution">
    <text evidence="8">The sequence shown here is derived from an EMBL/GenBank/DDBJ whole genome shotgun (WGS) entry which is preliminary data.</text>
</comment>
<accession>A0A2T7PEE1</accession>
<evidence type="ECO:0000259" key="7">
    <source>
        <dbReference type="PROSITE" id="PS50268"/>
    </source>
</evidence>
<dbReference type="PANTHER" id="PTHR24027">
    <property type="entry name" value="CADHERIN-23"/>
    <property type="match status" value="1"/>
</dbReference>
<dbReference type="GO" id="GO:0005509">
    <property type="term" value="F:calcium ion binding"/>
    <property type="evidence" value="ECO:0007669"/>
    <property type="project" value="UniProtKB-UniRule"/>
</dbReference>
<feature type="domain" description="Cadherin" evidence="7">
    <location>
        <begin position="239"/>
        <end position="340"/>
    </location>
</feature>
<dbReference type="SUPFAM" id="SSF49313">
    <property type="entry name" value="Cadherin-like"/>
    <property type="match status" value="2"/>
</dbReference>
<dbReference type="InterPro" id="IPR015919">
    <property type="entry name" value="Cadherin-like_sf"/>
</dbReference>
<dbReference type="OrthoDB" id="6157089at2759"/>
<comment type="subcellular location">
    <subcellularLocation>
        <location evidence="1">Membrane</location>
    </subcellularLocation>
</comment>
<dbReference type="Gene3D" id="2.60.40.60">
    <property type="entry name" value="Cadherins"/>
    <property type="match status" value="2"/>
</dbReference>